<dbReference type="Pfam" id="PF08687">
    <property type="entry name" value="ASD2"/>
    <property type="match status" value="1"/>
</dbReference>
<dbReference type="PANTHER" id="PTHR15012">
    <property type="entry name" value="APICAL PROTEIN/SHROOM-RELATED"/>
    <property type="match status" value="1"/>
</dbReference>
<proteinExistence type="inferred from homology"/>
<feature type="compositionally biased region" description="Polar residues" evidence="6">
    <location>
        <begin position="13"/>
        <end position="23"/>
    </location>
</feature>
<keyword evidence="4" id="KW-0206">Cytoskeleton</keyword>
<feature type="coiled-coil region" evidence="5">
    <location>
        <begin position="814"/>
        <end position="848"/>
    </location>
</feature>
<comment type="subcellular location">
    <subcellularLocation>
        <location evidence="1">Cytoplasm</location>
        <location evidence="1">Cytoskeleton</location>
    </subcellularLocation>
</comment>
<dbReference type="InterPro" id="IPR014799">
    <property type="entry name" value="ASD2_dom"/>
</dbReference>
<feature type="compositionally biased region" description="Polar residues" evidence="6">
    <location>
        <begin position="228"/>
        <end position="244"/>
    </location>
</feature>
<dbReference type="AlphaFoldDB" id="A0A210QVX0"/>
<feature type="compositionally biased region" description="Basic and acidic residues" evidence="6">
    <location>
        <begin position="542"/>
        <end position="557"/>
    </location>
</feature>
<evidence type="ECO:0000256" key="3">
    <source>
        <dbReference type="ARBA" id="ARBA00022490"/>
    </source>
</evidence>
<feature type="coiled-coil region" evidence="5">
    <location>
        <begin position="909"/>
        <end position="939"/>
    </location>
</feature>
<keyword evidence="5" id="KW-0175">Coiled coil</keyword>
<feature type="region of interest" description="Disordered" evidence="6">
    <location>
        <begin position="1"/>
        <end position="107"/>
    </location>
</feature>
<feature type="region of interest" description="Disordered" evidence="6">
    <location>
        <begin position="228"/>
        <end position="312"/>
    </location>
</feature>
<evidence type="ECO:0000313" key="8">
    <source>
        <dbReference type="EMBL" id="OWF52909.1"/>
    </source>
</evidence>
<protein>
    <submittedName>
        <fullName evidence="8">Protein Shroom3</fullName>
    </submittedName>
</protein>
<dbReference type="Gene3D" id="6.10.250.3120">
    <property type="match status" value="1"/>
</dbReference>
<organism evidence="8 9">
    <name type="scientific">Mizuhopecten yessoensis</name>
    <name type="common">Japanese scallop</name>
    <name type="synonym">Patinopecten yessoensis</name>
    <dbReference type="NCBI Taxonomy" id="6573"/>
    <lineage>
        <taxon>Eukaryota</taxon>
        <taxon>Metazoa</taxon>
        <taxon>Spiralia</taxon>
        <taxon>Lophotrochozoa</taxon>
        <taxon>Mollusca</taxon>
        <taxon>Bivalvia</taxon>
        <taxon>Autobranchia</taxon>
        <taxon>Pteriomorphia</taxon>
        <taxon>Pectinida</taxon>
        <taxon>Pectinoidea</taxon>
        <taxon>Pectinidae</taxon>
        <taxon>Mizuhopecten</taxon>
    </lineage>
</organism>
<dbReference type="STRING" id="6573.A0A210QVX0"/>
<feature type="compositionally biased region" description="Polar residues" evidence="6">
    <location>
        <begin position="472"/>
        <end position="481"/>
    </location>
</feature>
<feature type="compositionally biased region" description="Polar residues" evidence="6">
    <location>
        <begin position="332"/>
        <end position="353"/>
    </location>
</feature>
<feature type="compositionally biased region" description="Low complexity" evidence="6">
    <location>
        <begin position="24"/>
        <end position="34"/>
    </location>
</feature>
<feature type="region of interest" description="Disordered" evidence="6">
    <location>
        <begin position="332"/>
        <end position="780"/>
    </location>
</feature>
<dbReference type="GO" id="GO:0030864">
    <property type="term" value="C:cortical actin cytoskeleton"/>
    <property type="evidence" value="ECO:0007669"/>
    <property type="project" value="TreeGrafter"/>
</dbReference>
<dbReference type="GO" id="GO:0007015">
    <property type="term" value="P:actin filament organization"/>
    <property type="evidence" value="ECO:0007669"/>
    <property type="project" value="TreeGrafter"/>
</dbReference>
<feature type="compositionally biased region" description="Polar residues" evidence="6">
    <location>
        <begin position="373"/>
        <end position="395"/>
    </location>
</feature>
<sequence length="996" mass="110912">MEYPIHFVGGGASNVSQGPNPCWSSGGSLSGSSLDYANTGYRRPPPPPPVEDDKPPALPPRNYRNASTSQLDTNSHGSRTGGYLEPLQRGAPETQVRKPRESSPDMYAQQLRIQYRRYSEQNLKPTSMSVVSSRPVTHCSQSQKRSSLEPQEATLPTTMSSIVSSTGGMPPHQMSYATTTNHILTSQAPSANQTMTNSHASPVLQSSPRSSVSHISTPVSLALHVTPSKDNANLPQTASSQNYSPPMQLCSPELPPPPTPIKNPEDLAAIQDLDLPAPPPEVMTPSGESSLEGDDRCADDSYGSHKTRSARQVGVYNRSKSTTLLTENNNYKQQIQKPPRRNLNNQGWKSENAINMPPLDLDNKVDESEFVTAESTVTPTISSRPLGNSQSTSSIMAPRPFMTSDHSRHPEVSPSEKEDADSPSVKDRIFRFEKKPSKGSGDNKVRKSPSSVNNLKKSFEGRTKPSDLGTDSPRQGNQYSSKYKGRYENRQEMSKQGSRSARDHHSSGSDKSDNSVPFTVDKKGMDHLGQYSVQGNGYSHQHHGEQSHRRECAERGDNSVGALQRNSDSSENVHRQDINSYNQSSPDRVSYSRPERPDISPNSRLEASPHLPDRYESDPTPPKVPQRSPLSHRPVPQPEAPSPIDRSTRSYGHHQSNSSSSDISEGTPLSINHERQPSQEELECNEKVQEFARQVKDKDKKLSEMLNQDDLGRMKFMSGIVPPADTPRKHSSGHSPQVSKLSTGSNEEAKDATPNGIQDNSTDQYSYGRSKDKGSPPSNYWVCPSKAQIEIDIRNCEELGKKMRKDIVDPESLIRTKEELVSSIVKKMDKLKDEKSGLQIEIKEVDTMGKMVSETVEQKCKSQKEKDKFQTFLKEKDHIIRLLLKVSGLLARAENALQGLPEDCDVHQKDIATQKRDRYKDQHEEAQKLKQDIDQRSAQILAILQESLSDQELEDYQYYINMKSTLTVEHQNLEDKITLGQEQIQALRRSIPDKRH</sequence>
<gene>
    <name evidence="8" type="ORF">KP79_PYT12902</name>
</gene>
<feature type="compositionally biased region" description="Basic and acidic residues" evidence="6">
    <location>
        <begin position="405"/>
        <end position="417"/>
    </location>
</feature>
<feature type="compositionally biased region" description="Basic and acidic residues" evidence="6">
    <location>
        <begin position="293"/>
        <end position="303"/>
    </location>
</feature>
<feature type="domain" description="ASD2" evidence="7">
    <location>
        <begin position="689"/>
        <end position="992"/>
    </location>
</feature>
<feature type="region of interest" description="Disordered" evidence="6">
    <location>
        <begin position="190"/>
        <end position="212"/>
    </location>
</feature>
<feature type="compositionally biased region" description="Polar residues" evidence="6">
    <location>
        <begin position="733"/>
        <end position="746"/>
    </location>
</feature>
<feature type="compositionally biased region" description="Basic and acidic residues" evidence="6">
    <location>
        <begin position="672"/>
        <end position="703"/>
    </location>
</feature>
<feature type="region of interest" description="Disordered" evidence="6">
    <location>
        <begin position="124"/>
        <end position="175"/>
    </location>
</feature>
<evidence type="ECO:0000256" key="2">
    <source>
        <dbReference type="ARBA" id="ARBA00006469"/>
    </source>
</evidence>
<dbReference type="GO" id="GO:0016324">
    <property type="term" value="C:apical plasma membrane"/>
    <property type="evidence" value="ECO:0007669"/>
    <property type="project" value="TreeGrafter"/>
</dbReference>
<dbReference type="PROSITE" id="PS51307">
    <property type="entry name" value="ASD2"/>
    <property type="match status" value="1"/>
</dbReference>
<evidence type="ECO:0000259" key="7">
    <source>
        <dbReference type="PROSITE" id="PS51307"/>
    </source>
</evidence>
<feature type="compositionally biased region" description="Basic and acidic residues" evidence="6">
    <location>
        <begin position="500"/>
        <end position="513"/>
    </location>
</feature>
<evidence type="ECO:0000256" key="4">
    <source>
        <dbReference type="ARBA" id="ARBA00023212"/>
    </source>
</evidence>
<feature type="compositionally biased region" description="Polar residues" evidence="6">
    <location>
        <begin position="64"/>
        <end position="78"/>
    </location>
</feature>
<evidence type="ECO:0000256" key="5">
    <source>
        <dbReference type="SAM" id="Coils"/>
    </source>
</evidence>
<dbReference type="InterPro" id="IPR027685">
    <property type="entry name" value="Shroom_fam"/>
</dbReference>
<feature type="compositionally biased region" description="Polar residues" evidence="6">
    <location>
        <begin position="578"/>
        <end position="587"/>
    </location>
</feature>
<accession>A0A210QVX0</accession>
<dbReference type="EMBL" id="NEDP02001613">
    <property type="protein sequence ID" value="OWF52909.1"/>
    <property type="molecule type" value="Genomic_DNA"/>
</dbReference>
<dbReference type="OrthoDB" id="10063560at2759"/>
<dbReference type="Proteomes" id="UP000242188">
    <property type="component" value="Unassembled WGS sequence"/>
</dbReference>
<reference evidence="8 9" key="1">
    <citation type="journal article" date="2017" name="Nat. Ecol. Evol.">
        <title>Scallop genome provides insights into evolution of bilaterian karyotype and development.</title>
        <authorList>
            <person name="Wang S."/>
            <person name="Zhang J."/>
            <person name="Jiao W."/>
            <person name="Li J."/>
            <person name="Xun X."/>
            <person name="Sun Y."/>
            <person name="Guo X."/>
            <person name="Huan P."/>
            <person name="Dong B."/>
            <person name="Zhang L."/>
            <person name="Hu X."/>
            <person name="Sun X."/>
            <person name="Wang J."/>
            <person name="Zhao C."/>
            <person name="Wang Y."/>
            <person name="Wang D."/>
            <person name="Huang X."/>
            <person name="Wang R."/>
            <person name="Lv J."/>
            <person name="Li Y."/>
            <person name="Zhang Z."/>
            <person name="Liu B."/>
            <person name="Lu W."/>
            <person name="Hui Y."/>
            <person name="Liang J."/>
            <person name="Zhou Z."/>
            <person name="Hou R."/>
            <person name="Li X."/>
            <person name="Liu Y."/>
            <person name="Li H."/>
            <person name="Ning X."/>
            <person name="Lin Y."/>
            <person name="Zhao L."/>
            <person name="Xing Q."/>
            <person name="Dou J."/>
            <person name="Li Y."/>
            <person name="Mao J."/>
            <person name="Guo H."/>
            <person name="Dou H."/>
            <person name="Li T."/>
            <person name="Mu C."/>
            <person name="Jiang W."/>
            <person name="Fu Q."/>
            <person name="Fu X."/>
            <person name="Miao Y."/>
            <person name="Liu J."/>
            <person name="Yu Q."/>
            <person name="Li R."/>
            <person name="Liao H."/>
            <person name="Li X."/>
            <person name="Kong Y."/>
            <person name="Jiang Z."/>
            <person name="Chourrout D."/>
            <person name="Li R."/>
            <person name="Bao Z."/>
        </authorList>
    </citation>
    <scope>NUCLEOTIDE SEQUENCE [LARGE SCALE GENOMIC DNA]</scope>
    <source>
        <strain evidence="8 9">PY_sf001</strain>
    </source>
</reference>
<evidence type="ECO:0000313" key="9">
    <source>
        <dbReference type="Proteomes" id="UP000242188"/>
    </source>
</evidence>
<evidence type="ECO:0000256" key="6">
    <source>
        <dbReference type="SAM" id="MobiDB-lite"/>
    </source>
</evidence>
<keyword evidence="3" id="KW-0963">Cytoplasm</keyword>
<feature type="compositionally biased region" description="Polar residues" evidence="6">
    <location>
        <begin position="124"/>
        <end position="167"/>
    </location>
</feature>
<evidence type="ECO:0000256" key="1">
    <source>
        <dbReference type="ARBA" id="ARBA00004245"/>
    </source>
</evidence>
<keyword evidence="9" id="KW-1185">Reference proteome</keyword>
<dbReference type="GO" id="GO:0005912">
    <property type="term" value="C:adherens junction"/>
    <property type="evidence" value="ECO:0007669"/>
    <property type="project" value="TreeGrafter"/>
</dbReference>
<comment type="caution">
    <text evidence="8">The sequence shown here is derived from an EMBL/GenBank/DDBJ whole genome shotgun (WGS) entry which is preliminary data.</text>
</comment>
<dbReference type="GO" id="GO:0043296">
    <property type="term" value="C:apical junction complex"/>
    <property type="evidence" value="ECO:0007669"/>
    <property type="project" value="TreeGrafter"/>
</dbReference>
<feature type="compositionally biased region" description="Polar residues" evidence="6">
    <location>
        <begin position="755"/>
        <end position="767"/>
    </location>
</feature>
<comment type="similarity">
    <text evidence="2">Belongs to the shroom family.</text>
</comment>
<name>A0A210QVX0_MIZYE</name>
<dbReference type="GO" id="GO:0051015">
    <property type="term" value="F:actin filament binding"/>
    <property type="evidence" value="ECO:0007669"/>
    <property type="project" value="InterPro"/>
</dbReference>
<dbReference type="PANTHER" id="PTHR15012:SF32">
    <property type="entry name" value="PROTEIN SHROOM"/>
    <property type="match status" value="1"/>
</dbReference>
<feature type="compositionally biased region" description="Basic and acidic residues" evidence="6">
    <location>
        <begin position="424"/>
        <end position="445"/>
    </location>
</feature>